<dbReference type="Gene3D" id="1.10.3210.10">
    <property type="entry name" value="Hypothetical protein af1432"/>
    <property type="match status" value="1"/>
</dbReference>
<dbReference type="OrthoDB" id="9802385at2"/>
<evidence type="ECO:0000259" key="1">
    <source>
        <dbReference type="SMART" id="SM00471"/>
    </source>
</evidence>
<accession>A0A364Y3A8</accession>
<dbReference type="PANTHER" id="PTHR46246">
    <property type="entry name" value="GUANOSINE-3',5'-BIS(DIPHOSPHATE) 3'-PYROPHOSPHOHYDROLASE MESH1"/>
    <property type="match status" value="1"/>
</dbReference>
<organism evidence="2 3">
    <name type="scientific">Pseudochryseolinea flava</name>
    <dbReference type="NCBI Taxonomy" id="2059302"/>
    <lineage>
        <taxon>Bacteria</taxon>
        <taxon>Pseudomonadati</taxon>
        <taxon>Bacteroidota</taxon>
        <taxon>Cytophagia</taxon>
        <taxon>Cytophagales</taxon>
        <taxon>Fulvivirgaceae</taxon>
        <taxon>Pseudochryseolinea</taxon>
    </lineage>
</organism>
<proteinExistence type="predicted"/>
<keyword evidence="3" id="KW-1185">Reference proteome</keyword>
<protein>
    <submittedName>
        <fullName evidence="2">Metal-dependent phosphohydrolase</fullName>
    </submittedName>
</protein>
<dbReference type="InterPro" id="IPR003607">
    <property type="entry name" value="HD/PDEase_dom"/>
</dbReference>
<keyword evidence="2" id="KW-0378">Hydrolase</keyword>
<dbReference type="SUPFAM" id="SSF109604">
    <property type="entry name" value="HD-domain/PDEase-like"/>
    <property type="match status" value="1"/>
</dbReference>
<name>A0A364Y3A8_9BACT</name>
<feature type="domain" description="HD/PDEase" evidence="1">
    <location>
        <begin position="24"/>
        <end position="144"/>
    </location>
</feature>
<evidence type="ECO:0000313" key="3">
    <source>
        <dbReference type="Proteomes" id="UP000251889"/>
    </source>
</evidence>
<sequence>MNDILEKVKVFADHAHGDQRRKYSNERYIFHPMRVMENCRDYTDDVAVLAAALLHDVLEDTTITKEEMHVFLHQVMPASMADRTLALVVELTDVYTKKNYPELNRRARKMREADRLSKISGDAQTVKYADIIDNVTNIFVNDPDFAVVFIHEGRSALRKMTAGDEELFDKAVKMIEDCLDLMHEHEPLNKLRQ</sequence>
<dbReference type="EMBL" id="QMFY01000004">
    <property type="protein sequence ID" value="RAW01393.1"/>
    <property type="molecule type" value="Genomic_DNA"/>
</dbReference>
<dbReference type="GO" id="GO:0008893">
    <property type="term" value="F:guanosine-3',5'-bis(diphosphate) 3'-diphosphatase activity"/>
    <property type="evidence" value="ECO:0007669"/>
    <property type="project" value="TreeGrafter"/>
</dbReference>
<dbReference type="Proteomes" id="UP000251889">
    <property type="component" value="Unassembled WGS sequence"/>
</dbReference>
<dbReference type="AlphaFoldDB" id="A0A364Y3A8"/>
<evidence type="ECO:0000313" key="2">
    <source>
        <dbReference type="EMBL" id="RAW01393.1"/>
    </source>
</evidence>
<comment type="caution">
    <text evidence="2">The sequence shown here is derived from an EMBL/GenBank/DDBJ whole genome shotgun (WGS) entry which is preliminary data.</text>
</comment>
<dbReference type="RefSeq" id="WP_112746879.1">
    <property type="nucleotide sequence ID" value="NZ_QMFY01000004.1"/>
</dbReference>
<dbReference type="Pfam" id="PF13328">
    <property type="entry name" value="HD_4"/>
    <property type="match status" value="1"/>
</dbReference>
<gene>
    <name evidence="2" type="ORF">DQQ10_10855</name>
</gene>
<dbReference type="InterPro" id="IPR052194">
    <property type="entry name" value="MESH1"/>
</dbReference>
<dbReference type="SMART" id="SM00471">
    <property type="entry name" value="HDc"/>
    <property type="match status" value="1"/>
</dbReference>
<reference evidence="2 3" key="1">
    <citation type="submission" date="2018-06" db="EMBL/GenBank/DDBJ databases">
        <title>Chryseolinea flavus sp. nov., a member of the phylum Bacteroidetes isolated from soil.</title>
        <authorList>
            <person name="Li Y."/>
            <person name="Wang J."/>
        </authorList>
    </citation>
    <scope>NUCLEOTIDE SEQUENCE [LARGE SCALE GENOMIC DNA]</scope>
    <source>
        <strain evidence="2 3">SDU1-6</strain>
    </source>
</reference>
<dbReference type="PANTHER" id="PTHR46246:SF1">
    <property type="entry name" value="GUANOSINE-3',5'-BIS(DIPHOSPHATE) 3'-PYROPHOSPHOHYDROLASE MESH1"/>
    <property type="match status" value="1"/>
</dbReference>